<comment type="similarity">
    <text evidence="1 2">Belongs to the small heat shock protein (HSP20) family.</text>
</comment>
<evidence type="ECO:0000313" key="5">
    <source>
        <dbReference type="EMBL" id="MBD0422685.1"/>
    </source>
</evidence>
<dbReference type="EMBL" id="JACVQF010000217">
    <property type="protein sequence ID" value="MBD0422685.1"/>
    <property type="molecule type" value="Genomic_DNA"/>
</dbReference>
<feature type="region of interest" description="Disordered" evidence="3">
    <location>
        <begin position="123"/>
        <end position="143"/>
    </location>
</feature>
<dbReference type="RefSeq" id="WP_188183659.1">
    <property type="nucleotide sequence ID" value="NZ_JACVQF010000217.1"/>
</dbReference>
<gene>
    <name evidence="5" type="ORF">H0H10_26600</name>
</gene>
<accession>A0A926L4Y8</accession>
<evidence type="ECO:0000256" key="2">
    <source>
        <dbReference type="RuleBase" id="RU003616"/>
    </source>
</evidence>
<name>A0A926L4Y8_9ACTN</name>
<dbReference type="Proteomes" id="UP000621210">
    <property type="component" value="Unassembled WGS sequence"/>
</dbReference>
<dbReference type="InterPro" id="IPR008978">
    <property type="entry name" value="HSP20-like_chaperone"/>
</dbReference>
<protein>
    <submittedName>
        <fullName evidence="5">Hsp20/alpha crystallin family protein</fullName>
    </submittedName>
</protein>
<evidence type="ECO:0000259" key="4">
    <source>
        <dbReference type="PROSITE" id="PS01031"/>
    </source>
</evidence>
<reference evidence="5" key="1">
    <citation type="submission" date="2020-09" db="EMBL/GenBank/DDBJ databases">
        <title>Streptomyces grisecoloratus sp. nov., isolated from cotton soil.</title>
        <authorList>
            <person name="Xing L."/>
        </authorList>
    </citation>
    <scope>NUCLEOTIDE SEQUENCE</scope>
    <source>
        <strain evidence="5">TRM S81-3</strain>
    </source>
</reference>
<organism evidence="5 6">
    <name type="scientific">Streptomyces griseicoloratus</name>
    <dbReference type="NCBI Taxonomy" id="2752516"/>
    <lineage>
        <taxon>Bacteria</taxon>
        <taxon>Bacillati</taxon>
        <taxon>Actinomycetota</taxon>
        <taxon>Actinomycetes</taxon>
        <taxon>Kitasatosporales</taxon>
        <taxon>Streptomycetaceae</taxon>
        <taxon>Streptomyces</taxon>
    </lineage>
</organism>
<dbReference type="Gene3D" id="2.60.40.790">
    <property type="match status" value="1"/>
</dbReference>
<dbReference type="InterPro" id="IPR002068">
    <property type="entry name" value="A-crystallin/Hsp20_dom"/>
</dbReference>
<proteinExistence type="inferred from homology"/>
<evidence type="ECO:0000313" key="6">
    <source>
        <dbReference type="Proteomes" id="UP000621210"/>
    </source>
</evidence>
<evidence type="ECO:0000256" key="1">
    <source>
        <dbReference type="PROSITE-ProRule" id="PRU00285"/>
    </source>
</evidence>
<feature type="domain" description="SHSP" evidence="4">
    <location>
        <begin position="33"/>
        <end position="137"/>
    </location>
</feature>
<dbReference type="AlphaFoldDB" id="A0A926L4Y8"/>
<keyword evidence="6" id="KW-1185">Reference proteome</keyword>
<dbReference type="PROSITE" id="PS01031">
    <property type="entry name" value="SHSP"/>
    <property type="match status" value="1"/>
</dbReference>
<sequence length="143" mass="15195">MSSTIERLSGRPALPDLPGPSDWAEAGFPVLDAIPATHGVHVEERLADGRYVLQAELPGIDAEDIEIIVAGGRLTIRAVRGGERQGRAEFSYGHFTPLPPGAMSDEATAGYKHGVLTITMPVLEPKPGKRTTPVREPLSVGAH</sequence>
<evidence type="ECO:0000256" key="3">
    <source>
        <dbReference type="SAM" id="MobiDB-lite"/>
    </source>
</evidence>
<dbReference type="CDD" id="cd06464">
    <property type="entry name" value="ACD_sHsps-like"/>
    <property type="match status" value="1"/>
</dbReference>
<reference evidence="5" key="2">
    <citation type="submission" date="2020-09" db="EMBL/GenBank/DDBJ databases">
        <authorList>
            <person name="Luo X."/>
        </authorList>
    </citation>
    <scope>NUCLEOTIDE SEQUENCE</scope>
    <source>
        <strain evidence="5">TRM S81-3</strain>
    </source>
</reference>
<dbReference type="Pfam" id="PF00011">
    <property type="entry name" value="HSP20"/>
    <property type="match status" value="1"/>
</dbReference>
<dbReference type="SUPFAM" id="SSF49764">
    <property type="entry name" value="HSP20-like chaperones"/>
    <property type="match status" value="1"/>
</dbReference>
<comment type="caution">
    <text evidence="5">The sequence shown here is derived from an EMBL/GenBank/DDBJ whole genome shotgun (WGS) entry which is preliminary data.</text>
</comment>